<accession>A0A1H7IAM2</accession>
<gene>
    <name evidence="1" type="ORF">SAMN05216439_1150</name>
</gene>
<dbReference type="AlphaFoldDB" id="A0A1H7IAM2"/>
<proteinExistence type="predicted"/>
<reference evidence="1 2" key="1">
    <citation type="submission" date="2016-10" db="EMBL/GenBank/DDBJ databases">
        <authorList>
            <person name="de Groot N.N."/>
        </authorList>
    </citation>
    <scope>NUCLEOTIDE SEQUENCE [LARGE SCALE GENOMIC DNA]</scope>
    <source>
        <strain evidence="1 2">DSM 11978</strain>
    </source>
</reference>
<protein>
    <submittedName>
        <fullName evidence="1">Uncharacterized protein</fullName>
    </submittedName>
</protein>
<dbReference type="Proteomes" id="UP000199506">
    <property type="component" value="Unassembled WGS sequence"/>
</dbReference>
<organism evidence="1 2">
    <name type="scientific">Methanobrevibacter gottschalkii</name>
    <dbReference type="NCBI Taxonomy" id="190974"/>
    <lineage>
        <taxon>Archaea</taxon>
        <taxon>Methanobacteriati</taxon>
        <taxon>Methanobacteriota</taxon>
        <taxon>Methanomada group</taxon>
        <taxon>Methanobacteria</taxon>
        <taxon>Methanobacteriales</taxon>
        <taxon>Methanobacteriaceae</taxon>
        <taxon>Methanobrevibacter</taxon>
    </lineage>
</organism>
<name>A0A1H7IAM2_9EURY</name>
<sequence length="74" mass="8495">MSDMGNLTISNNLLESKPLVSEKIEIDFLISDVLIIKAESLKDRKIFKYAEYLEKQLMKLKNREAVLDLGVPLK</sequence>
<dbReference type="STRING" id="190974.SAMN05216439_1150"/>
<dbReference type="EMBL" id="FOAK01000003">
    <property type="protein sequence ID" value="SEK57655.1"/>
    <property type="molecule type" value="Genomic_DNA"/>
</dbReference>
<dbReference type="RefSeq" id="WP_091699002.1">
    <property type="nucleotide sequence ID" value="NZ_FOAK01000003.1"/>
</dbReference>
<evidence type="ECO:0000313" key="2">
    <source>
        <dbReference type="Proteomes" id="UP000199506"/>
    </source>
</evidence>
<evidence type="ECO:0000313" key="1">
    <source>
        <dbReference type="EMBL" id="SEK57655.1"/>
    </source>
</evidence>